<evidence type="ECO:0000313" key="1">
    <source>
        <dbReference type="EMBL" id="KAF2279419.1"/>
    </source>
</evidence>
<sequence length="196" mass="22636">MDICHARTNRPNHAINPSRNPEMKSTIWISKPLKHYEAKRIPSYHFHITHLSASALPLFLKSSPKPSLFPLAPHIKPIYPNPSTQTHLPKPIYPNPSLIKENHTPPKRKEGLITPIQPGNSTRHISWISKRYIKGPEARSRVVERCLRQGNNRSVPYVQQKRMLSKSSTRQHNAKNPLVDCCSIRTKGMQRRCNRW</sequence>
<dbReference type="EMBL" id="ML986486">
    <property type="protein sequence ID" value="KAF2279419.1"/>
    <property type="molecule type" value="Genomic_DNA"/>
</dbReference>
<dbReference type="RefSeq" id="XP_033656958.1">
    <property type="nucleotide sequence ID" value="XM_033793463.1"/>
</dbReference>
<name>A0A6A6JWH6_WESOR</name>
<proteinExistence type="predicted"/>
<evidence type="ECO:0000313" key="2">
    <source>
        <dbReference type="Proteomes" id="UP000800097"/>
    </source>
</evidence>
<dbReference type="Proteomes" id="UP000800097">
    <property type="component" value="Unassembled WGS sequence"/>
</dbReference>
<reference evidence="1" key="1">
    <citation type="journal article" date="2020" name="Stud. Mycol.">
        <title>101 Dothideomycetes genomes: a test case for predicting lifestyles and emergence of pathogens.</title>
        <authorList>
            <person name="Haridas S."/>
            <person name="Albert R."/>
            <person name="Binder M."/>
            <person name="Bloem J."/>
            <person name="Labutti K."/>
            <person name="Salamov A."/>
            <person name="Andreopoulos B."/>
            <person name="Baker S."/>
            <person name="Barry K."/>
            <person name="Bills G."/>
            <person name="Bluhm B."/>
            <person name="Cannon C."/>
            <person name="Castanera R."/>
            <person name="Culley D."/>
            <person name="Daum C."/>
            <person name="Ezra D."/>
            <person name="Gonzalez J."/>
            <person name="Henrissat B."/>
            <person name="Kuo A."/>
            <person name="Liang C."/>
            <person name="Lipzen A."/>
            <person name="Lutzoni F."/>
            <person name="Magnuson J."/>
            <person name="Mondo S."/>
            <person name="Nolan M."/>
            <person name="Ohm R."/>
            <person name="Pangilinan J."/>
            <person name="Park H.-J."/>
            <person name="Ramirez L."/>
            <person name="Alfaro M."/>
            <person name="Sun H."/>
            <person name="Tritt A."/>
            <person name="Yoshinaga Y."/>
            <person name="Zwiers L.-H."/>
            <person name="Turgeon B."/>
            <person name="Goodwin S."/>
            <person name="Spatafora J."/>
            <person name="Crous P."/>
            <person name="Grigoriev I."/>
        </authorList>
    </citation>
    <scope>NUCLEOTIDE SEQUENCE</scope>
    <source>
        <strain evidence="1">CBS 379.55</strain>
    </source>
</reference>
<protein>
    <submittedName>
        <fullName evidence="1">Uncharacterized protein</fullName>
    </submittedName>
</protein>
<gene>
    <name evidence="1" type="ORF">EI97DRAFT_175751</name>
</gene>
<dbReference type="AlphaFoldDB" id="A0A6A6JWH6"/>
<keyword evidence="2" id="KW-1185">Reference proteome</keyword>
<dbReference type="GeneID" id="54546638"/>
<organism evidence="1 2">
    <name type="scientific">Westerdykella ornata</name>
    <dbReference type="NCBI Taxonomy" id="318751"/>
    <lineage>
        <taxon>Eukaryota</taxon>
        <taxon>Fungi</taxon>
        <taxon>Dikarya</taxon>
        <taxon>Ascomycota</taxon>
        <taxon>Pezizomycotina</taxon>
        <taxon>Dothideomycetes</taxon>
        <taxon>Pleosporomycetidae</taxon>
        <taxon>Pleosporales</taxon>
        <taxon>Sporormiaceae</taxon>
        <taxon>Westerdykella</taxon>
    </lineage>
</organism>
<accession>A0A6A6JWH6</accession>